<evidence type="ECO:0000256" key="6">
    <source>
        <dbReference type="ARBA" id="ARBA00023043"/>
    </source>
</evidence>
<proteinExistence type="predicted"/>
<evidence type="ECO:0000256" key="12">
    <source>
        <dbReference type="SAM" id="Phobius"/>
    </source>
</evidence>
<dbReference type="InterPro" id="IPR036770">
    <property type="entry name" value="Ankyrin_rpt-contain_sf"/>
</dbReference>
<dbReference type="GO" id="GO:0070679">
    <property type="term" value="F:inositol 1,4,5 trisphosphate binding"/>
    <property type="evidence" value="ECO:0007669"/>
    <property type="project" value="TreeGrafter"/>
</dbReference>
<dbReference type="PANTHER" id="PTHR10117:SF54">
    <property type="entry name" value="TRANSIENT RECEPTOR POTENTIAL-GAMMA PROTEIN"/>
    <property type="match status" value="1"/>
</dbReference>
<reference evidence="14" key="1">
    <citation type="submission" date="2022-01" db="EMBL/GenBank/DDBJ databases">
        <authorList>
            <person name="King R."/>
        </authorList>
    </citation>
    <scope>NUCLEOTIDE SEQUENCE</scope>
</reference>
<keyword evidence="9" id="KW-0407">Ion channel</keyword>
<sequence>MSEQNPPSLPPPPSPPLGSQTFRPTSRQILQPAGFPYKRFSDEPDMLVPIPSIILPQLQETEKRFFELVGSGDVIVVKEYLDQHPNININCTNFQGVTALLVAVQAHFDGMVEYLLTQQGIDIGDCVLHAVKDNQPSILTMLLDKLSVTAPSLEYVGVTHSSDFPDYVTPLILAAQCGHYEIIKMLIERGHTISKPHPPSCRCSECKMHLEHDDILHSESLRLNLYRAVANPAYLCYSSHDPILAAFQLSKELTDSSFLVPEFRVAYKELAAEVSMFAVDVIACVRSTTEMELILVQSAGIDSPHRFIFPRLFLAMDYKQKTFVAHPNTQQIVEAFWSGDWHTYKLKPIVLKLFYPVGRAFMLPVIALMSIVMPNNAMVKHWSIPLNKMISHIASYSAFLIVIFLESNMDKTKQKRRPPSSGLEPVIIIFVAGNIWNTLRMIILLGPNRFFKSLWNWHSLLNNLLFILTFLFWLASYFDAKNNDQVDLERKYWHHLDPILIAEGCFAIATVMAFFKLMFFCRLNYYMGPLQISLGKMCADLAKYIIIFTIVIISFSAGLCRFYQYYDGMVQIDDNQIKTQQVSSFVSFATTLKTFFWAILCMAPLESADVVIENLPGETPDTTIINSHEFTEAVGYIAFALFEVLIVIMILNMLIATMSATFQRVIDNLDVEWTFGKTDFYLEYMLQSTNPSPFNLVPTPNGIATFMETLNGSKSQSSKGCCRMADKPSIDNNKMNEIEYPALMTSLVQRYFREKDNAAQGASDIDLLKQDIHELKNLLAQIVEVK</sequence>
<dbReference type="GO" id="GO:0034703">
    <property type="term" value="C:cation channel complex"/>
    <property type="evidence" value="ECO:0007669"/>
    <property type="project" value="UniProtKB-ARBA"/>
</dbReference>
<dbReference type="AlphaFoldDB" id="A0A9P0GJ91"/>
<dbReference type="GO" id="GO:0005886">
    <property type="term" value="C:plasma membrane"/>
    <property type="evidence" value="ECO:0007669"/>
    <property type="project" value="TreeGrafter"/>
</dbReference>
<dbReference type="Pfam" id="PF08344">
    <property type="entry name" value="TRP_2"/>
    <property type="match status" value="1"/>
</dbReference>
<keyword evidence="7" id="KW-0406">Ion transport</keyword>
<dbReference type="SMART" id="SM01420">
    <property type="entry name" value="TRP_2"/>
    <property type="match status" value="1"/>
</dbReference>
<dbReference type="InterPro" id="IPR002153">
    <property type="entry name" value="TRPC_channel"/>
</dbReference>
<evidence type="ECO:0000256" key="2">
    <source>
        <dbReference type="ARBA" id="ARBA00022448"/>
    </source>
</evidence>
<evidence type="ECO:0000256" key="10">
    <source>
        <dbReference type="PROSITE-ProRule" id="PRU00023"/>
    </source>
</evidence>
<evidence type="ECO:0000256" key="1">
    <source>
        <dbReference type="ARBA" id="ARBA00004141"/>
    </source>
</evidence>
<feature type="transmembrane region" description="Helical" evidence="12">
    <location>
        <begin position="426"/>
        <end position="445"/>
    </location>
</feature>
<dbReference type="InterPro" id="IPR005821">
    <property type="entry name" value="Ion_trans_dom"/>
</dbReference>
<dbReference type="PANTHER" id="PTHR10117">
    <property type="entry name" value="TRANSIENT RECEPTOR POTENTIAL CHANNEL"/>
    <property type="match status" value="1"/>
</dbReference>
<dbReference type="PRINTS" id="PR01097">
    <property type="entry name" value="TRNSRECEPTRP"/>
</dbReference>
<dbReference type="GO" id="GO:0015279">
    <property type="term" value="F:store-operated calcium channel activity"/>
    <property type="evidence" value="ECO:0007669"/>
    <property type="project" value="TreeGrafter"/>
</dbReference>
<keyword evidence="15" id="KW-1185">Reference proteome</keyword>
<feature type="transmembrane region" description="Helical" evidence="12">
    <location>
        <begin position="584"/>
        <end position="605"/>
    </location>
</feature>
<dbReference type="PROSITE" id="PS50088">
    <property type="entry name" value="ANK_REPEAT"/>
    <property type="match status" value="1"/>
</dbReference>
<dbReference type="Pfam" id="PF12796">
    <property type="entry name" value="Ank_2"/>
    <property type="match status" value="1"/>
</dbReference>
<evidence type="ECO:0000256" key="8">
    <source>
        <dbReference type="ARBA" id="ARBA00023136"/>
    </source>
</evidence>
<feature type="repeat" description="ANK" evidence="10">
    <location>
        <begin position="166"/>
        <end position="198"/>
    </location>
</feature>
<dbReference type="Pfam" id="PF00520">
    <property type="entry name" value="Ion_trans"/>
    <property type="match status" value="1"/>
</dbReference>
<dbReference type="SMART" id="SM00248">
    <property type="entry name" value="ANK"/>
    <property type="match status" value="2"/>
</dbReference>
<evidence type="ECO:0000256" key="11">
    <source>
        <dbReference type="SAM" id="MobiDB-lite"/>
    </source>
</evidence>
<evidence type="ECO:0000259" key="13">
    <source>
        <dbReference type="SMART" id="SM01420"/>
    </source>
</evidence>
<dbReference type="Proteomes" id="UP001153636">
    <property type="component" value="Chromosome 9"/>
</dbReference>
<evidence type="ECO:0000313" key="14">
    <source>
        <dbReference type="EMBL" id="CAH1115594.1"/>
    </source>
</evidence>
<organism evidence="14 15">
    <name type="scientific">Psylliodes chrysocephalus</name>
    <dbReference type="NCBI Taxonomy" id="3402493"/>
    <lineage>
        <taxon>Eukaryota</taxon>
        <taxon>Metazoa</taxon>
        <taxon>Ecdysozoa</taxon>
        <taxon>Arthropoda</taxon>
        <taxon>Hexapoda</taxon>
        <taxon>Insecta</taxon>
        <taxon>Pterygota</taxon>
        <taxon>Neoptera</taxon>
        <taxon>Endopterygota</taxon>
        <taxon>Coleoptera</taxon>
        <taxon>Polyphaga</taxon>
        <taxon>Cucujiformia</taxon>
        <taxon>Chrysomeloidea</taxon>
        <taxon>Chrysomelidae</taxon>
        <taxon>Galerucinae</taxon>
        <taxon>Alticini</taxon>
        <taxon>Psylliodes</taxon>
    </lineage>
</organism>
<gene>
    <name evidence="14" type="ORF">PSYICH_LOCUS15051</name>
</gene>
<accession>A0A9P0GJ91</accession>
<evidence type="ECO:0000256" key="9">
    <source>
        <dbReference type="ARBA" id="ARBA00023303"/>
    </source>
</evidence>
<evidence type="ECO:0000256" key="3">
    <source>
        <dbReference type="ARBA" id="ARBA00022692"/>
    </source>
</evidence>
<dbReference type="OrthoDB" id="2373987at2759"/>
<evidence type="ECO:0000256" key="7">
    <source>
        <dbReference type="ARBA" id="ARBA00023065"/>
    </source>
</evidence>
<dbReference type="InterPro" id="IPR002110">
    <property type="entry name" value="Ankyrin_rpt"/>
</dbReference>
<dbReference type="Gene3D" id="1.25.40.20">
    <property type="entry name" value="Ankyrin repeat-containing domain"/>
    <property type="match status" value="1"/>
</dbReference>
<evidence type="ECO:0000313" key="15">
    <source>
        <dbReference type="Proteomes" id="UP001153636"/>
    </source>
</evidence>
<keyword evidence="6 10" id="KW-0040">ANK repeat</keyword>
<keyword evidence="8 12" id="KW-0472">Membrane</keyword>
<keyword evidence="2" id="KW-0813">Transport</keyword>
<keyword evidence="5 12" id="KW-1133">Transmembrane helix</keyword>
<keyword evidence="3 12" id="KW-0812">Transmembrane</keyword>
<feature type="transmembrane region" description="Helical" evidence="12">
    <location>
        <begin position="499"/>
        <end position="521"/>
    </location>
</feature>
<feature type="transmembrane region" description="Helical" evidence="12">
    <location>
        <begin position="457"/>
        <end position="478"/>
    </location>
</feature>
<feature type="transmembrane region" description="Helical" evidence="12">
    <location>
        <begin position="353"/>
        <end position="373"/>
    </location>
</feature>
<dbReference type="SUPFAM" id="SSF48403">
    <property type="entry name" value="Ankyrin repeat"/>
    <property type="match status" value="1"/>
</dbReference>
<protein>
    <recommendedName>
        <fullName evidence="13">Transient receptor ion channel domain-containing protein</fullName>
    </recommendedName>
</protein>
<evidence type="ECO:0000256" key="4">
    <source>
        <dbReference type="ARBA" id="ARBA00022737"/>
    </source>
</evidence>
<keyword evidence="4" id="KW-0677">Repeat</keyword>
<dbReference type="GO" id="GO:0051480">
    <property type="term" value="P:regulation of cytosolic calcium ion concentration"/>
    <property type="evidence" value="ECO:0007669"/>
    <property type="project" value="TreeGrafter"/>
</dbReference>
<feature type="region of interest" description="Disordered" evidence="11">
    <location>
        <begin position="1"/>
        <end position="25"/>
    </location>
</feature>
<feature type="transmembrane region" description="Helical" evidence="12">
    <location>
        <begin position="541"/>
        <end position="563"/>
    </location>
</feature>
<name>A0A9P0GJ91_9CUCU</name>
<feature type="compositionally biased region" description="Pro residues" evidence="11">
    <location>
        <begin position="7"/>
        <end position="16"/>
    </location>
</feature>
<evidence type="ECO:0000256" key="5">
    <source>
        <dbReference type="ARBA" id="ARBA00022989"/>
    </source>
</evidence>
<dbReference type="EMBL" id="OV651821">
    <property type="protein sequence ID" value="CAH1115594.1"/>
    <property type="molecule type" value="Genomic_DNA"/>
</dbReference>
<feature type="transmembrane region" description="Helical" evidence="12">
    <location>
        <begin position="633"/>
        <end position="655"/>
    </location>
</feature>
<comment type="subcellular location">
    <subcellularLocation>
        <location evidence="1">Membrane</location>
        <topology evidence="1">Multi-pass membrane protein</topology>
    </subcellularLocation>
</comment>
<dbReference type="InterPro" id="IPR013555">
    <property type="entry name" value="TRP_dom"/>
</dbReference>
<dbReference type="PROSITE" id="PS50297">
    <property type="entry name" value="ANK_REP_REGION"/>
    <property type="match status" value="1"/>
</dbReference>
<feature type="domain" description="Transient receptor ion channel" evidence="13">
    <location>
        <begin position="201"/>
        <end position="264"/>
    </location>
</feature>